<dbReference type="GO" id="GO:0043494">
    <property type="term" value="C:CLRC complex"/>
    <property type="evidence" value="ECO:0007669"/>
    <property type="project" value="EnsemblFungi"/>
</dbReference>
<dbReference type="RefSeq" id="XP_013019186.1">
    <property type="nucleotide sequence ID" value="XM_013163732.1"/>
</dbReference>
<sequence>MRLSPTSRKSLYKRETHGLEQITVTNEHGRLCDLEDVFEYGPFTLTGILVANTQENERRKENTTPLGHSIKISPIWMYSLNDDFKEGIMRIYIPTLNRRYVILSSSTEYQPYFDQILEKNRLFYVLKDKFKQDMVRGHLQDYDSYISVVTDKMNCASEYHAILLIQKHLRFLLSQMTSSHSLHIWAESPFLHRIRSSYEHTIYQIHKNIQSVRSRRRNTKRSSVAEKENQGLQLLETQKPPSLAFQPVQPVHSAPLTIDQQQFSVQTLPIRYPHNDSWLPGLRILDPNVDAITLWKGIKAAQENSNFSSISLENASQIVAQNFHTTTLEAKTRIVGHGETLLQLMYSAPFWRGSILFNELKHAIGYQITINQARVQFRERCRQRIQWVDHSFRKSENEIDDIDPFLKKIDTSKVSLFLYNFLLRQISLGLPGADYSYAQYVRLLSMKYATQQDRVEDLLTSILPEFLQYFSNEFGYWPVFSIYSYLYELWKKLYPDVRCNFPNLWDEVYLNKKNTFSNIVKGLPVTTTVPAPSTSIPFNPRAASSNSTNLTMLQYSDVEAEKQRQIMFCELQKVYPVRLESDKHSGIWTCPVQCCLYYSVNENPLKASPHVYVHLRGHLKSEPVLRGLSDNMSTLNEEIELASHEM</sequence>
<dbReference type="GO" id="GO:0031934">
    <property type="term" value="C:mating-type region heterochromatin"/>
    <property type="evidence" value="ECO:0007669"/>
    <property type="project" value="EnsemblFungi"/>
</dbReference>
<dbReference type="VEuPathDB" id="FungiDB:SOCG_03822"/>
<keyword evidence="2" id="KW-0539">Nucleus</keyword>
<dbReference type="GO" id="GO:0030466">
    <property type="term" value="P:silent mating-type cassette heterochromatin formation"/>
    <property type="evidence" value="ECO:0007669"/>
    <property type="project" value="EnsemblFungi"/>
</dbReference>
<dbReference type="GO" id="GO:0140727">
    <property type="term" value="P:siRNA-mediated pericentric heterochromatin formation"/>
    <property type="evidence" value="ECO:0007669"/>
    <property type="project" value="EnsemblFungi"/>
</dbReference>
<dbReference type="GO" id="GO:0033553">
    <property type="term" value="C:rDNA heterochromatin"/>
    <property type="evidence" value="ECO:0007669"/>
    <property type="project" value="EnsemblFungi"/>
</dbReference>
<dbReference type="GO" id="GO:0031509">
    <property type="term" value="P:subtelomeric heterochromatin formation"/>
    <property type="evidence" value="ECO:0007669"/>
    <property type="project" value="EnsemblFungi"/>
</dbReference>
<dbReference type="GO" id="GO:1990342">
    <property type="term" value="C:heterochromatin island"/>
    <property type="evidence" value="ECO:0007669"/>
    <property type="project" value="EnsemblFungi"/>
</dbReference>
<organism evidence="4 5">
    <name type="scientific">Schizosaccharomyces octosporus (strain yFS286)</name>
    <name type="common">Fission yeast</name>
    <name type="synonym">Octosporomyces octosporus</name>
    <dbReference type="NCBI Taxonomy" id="483514"/>
    <lineage>
        <taxon>Eukaryota</taxon>
        <taxon>Fungi</taxon>
        <taxon>Dikarya</taxon>
        <taxon>Ascomycota</taxon>
        <taxon>Taphrinomycotina</taxon>
        <taxon>Schizosaccharomycetes</taxon>
        <taxon>Schizosaccharomycetales</taxon>
        <taxon>Schizosaccharomycetaceae</taxon>
        <taxon>Schizosaccharomyces</taxon>
    </lineage>
</organism>
<proteinExistence type="predicted"/>
<dbReference type="HOGENOM" id="CLU_430309_0_0_1"/>
<dbReference type="OrthoDB" id="5382953at2759"/>
<gene>
    <name evidence="4" type="ORF">SOCG_03822</name>
</gene>
<protein>
    <submittedName>
        <fullName evidence="4">Rik1-associated factor Raf2</fullName>
    </submittedName>
</protein>
<dbReference type="InterPro" id="IPR022702">
    <property type="entry name" value="Cytosine_MeTrfase1_RFD"/>
</dbReference>
<evidence type="ECO:0000313" key="4">
    <source>
        <dbReference type="EMBL" id="EPX71886.1"/>
    </source>
</evidence>
<evidence type="ECO:0000259" key="3">
    <source>
        <dbReference type="Pfam" id="PF12047"/>
    </source>
</evidence>
<evidence type="ECO:0000313" key="5">
    <source>
        <dbReference type="Proteomes" id="UP000016088"/>
    </source>
</evidence>
<dbReference type="Pfam" id="PF12047">
    <property type="entry name" value="DNMT1-RFD"/>
    <property type="match status" value="1"/>
</dbReference>
<dbReference type="EMBL" id="KE503207">
    <property type="protein sequence ID" value="EPX71886.1"/>
    <property type="molecule type" value="Genomic_DNA"/>
</dbReference>
<dbReference type="Proteomes" id="UP000016088">
    <property type="component" value="Unassembled WGS sequence"/>
</dbReference>
<evidence type="ECO:0000256" key="2">
    <source>
        <dbReference type="ARBA" id="ARBA00023242"/>
    </source>
</evidence>
<dbReference type="AlphaFoldDB" id="S9PRS5"/>
<dbReference type="GO" id="GO:0140720">
    <property type="term" value="C:subtelomeric heterochromatin"/>
    <property type="evidence" value="ECO:0007669"/>
    <property type="project" value="EnsemblFungi"/>
</dbReference>
<comment type="subcellular location">
    <subcellularLocation>
        <location evidence="1">Nucleus</location>
    </subcellularLocation>
</comment>
<dbReference type="GeneID" id="25032790"/>
<reference evidence="4 5" key="1">
    <citation type="journal article" date="2011" name="Science">
        <title>Comparative functional genomics of the fission yeasts.</title>
        <authorList>
            <person name="Rhind N."/>
            <person name="Chen Z."/>
            <person name="Yassour M."/>
            <person name="Thompson D.A."/>
            <person name="Haas B.J."/>
            <person name="Habib N."/>
            <person name="Wapinski I."/>
            <person name="Roy S."/>
            <person name="Lin M.F."/>
            <person name="Heiman D.I."/>
            <person name="Young S.K."/>
            <person name="Furuya K."/>
            <person name="Guo Y."/>
            <person name="Pidoux A."/>
            <person name="Chen H.M."/>
            <person name="Robbertse B."/>
            <person name="Goldberg J.M."/>
            <person name="Aoki K."/>
            <person name="Bayne E.H."/>
            <person name="Berlin A.M."/>
            <person name="Desjardins C.A."/>
            <person name="Dobbs E."/>
            <person name="Dukaj L."/>
            <person name="Fan L."/>
            <person name="FitzGerald M.G."/>
            <person name="French C."/>
            <person name="Gujja S."/>
            <person name="Hansen K."/>
            <person name="Keifenheim D."/>
            <person name="Levin J.Z."/>
            <person name="Mosher R.A."/>
            <person name="Mueller C.A."/>
            <person name="Pfiffner J."/>
            <person name="Priest M."/>
            <person name="Russ C."/>
            <person name="Smialowska A."/>
            <person name="Swoboda P."/>
            <person name="Sykes S.M."/>
            <person name="Vaughn M."/>
            <person name="Vengrova S."/>
            <person name="Yoder R."/>
            <person name="Zeng Q."/>
            <person name="Allshire R."/>
            <person name="Baulcombe D."/>
            <person name="Birren B.W."/>
            <person name="Brown W."/>
            <person name="Ekwall K."/>
            <person name="Kellis M."/>
            <person name="Leatherwood J."/>
            <person name="Levin H."/>
            <person name="Margalit H."/>
            <person name="Martienssen R."/>
            <person name="Nieduszynski C.A."/>
            <person name="Spatafora J.W."/>
            <person name="Friedman N."/>
            <person name="Dalgaard J.Z."/>
            <person name="Baumann P."/>
            <person name="Niki H."/>
            <person name="Regev A."/>
            <person name="Nusbaum C."/>
        </authorList>
    </citation>
    <scope>NUCLEOTIDE SEQUENCE [LARGE SCALE GENOMIC DNA]</scope>
    <source>
        <strain evidence="5">yFS286</strain>
    </source>
</reference>
<keyword evidence="5" id="KW-1185">Reference proteome</keyword>
<evidence type="ECO:0000256" key="1">
    <source>
        <dbReference type="ARBA" id="ARBA00004123"/>
    </source>
</evidence>
<dbReference type="GO" id="GO:0005737">
    <property type="term" value="C:cytoplasm"/>
    <property type="evidence" value="ECO:0007669"/>
    <property type="project" value="EnsemblFungi"/>
</dbReference>
<dbReference type="GO" id="GO:0034080">
    <property type="term" value="P:CENP-A containing chromatin assembly"/>
    <property type="evidence" value="ECO:0007669"/>
    <property type="project" value="EnsemblFungi"/>
</dbReference>
<dbReference type="GO" id="GO:0005721">
    <property type="term" value="C:pericentric heterochromatin"/>
    <property type="evidence" value="ECO:0007669"/>
    <property type="project" value="EnsemblFungi"/>
</dbReference>
<feature type="domain" description="RFTS" evidence="3">
    <location>
        <begin position="13"/>
        <end position="150"/>
    </location>
</feature>
<dbReference type="OMA" id="HIWAESP"/>
<accession>S9PRS5</accession>
<name>S9PRS5_SCHOY</name>